<comment type="subcellular location">
    <subcellularLocation>
        <location evidence="1">Endosome</location>
    </subcellularLocation>
</comment>
<keyword evidence="13" id="KW-1185">Reference proteome</keyword>
<feature type="coiled-coil region" evidence="8">
    <location>
        <begin position="336"/>
        <end position="370"/>
    </location>
</feature>
<dbReference type="GeneID" id="90038728"/>
<feature type="domain" description="SB" evidence="10">
    <location>
        <begin position="386"/>
        <end position="453"/>
    </location>
</feature>
<keyword evidence="3 7" id="KW-0813">Transport</keyword>
<dbReference type="Pfam" id="PF09454">
    <property type="entry name" value="Vps23_core"/>
    <property type="match status" value="1"/>
</dbReference>
<keyword evidence="5 7" id="KW-0653">Protein transport</keyword>
<dbReference type="SUPFAM" id="SSF54495">
    <property type="entry name" value="UBC-like"/>
    <property type="match status" value="1"/>
</dbReference>
<gene>
    <name evidence="12" type="ORF">BZA70DRAFT_282063</name>
</gene>
<feature type="region of interest" description="Disordered" evidence="9">
    <location>
        <begin position="261"/>
        <end position="287"/>
    </location>
</feature>
<comment type="similarity">
    <text evidence="2">Belongs to the ubiquitin-conjugating enzyme family. UEV subfamily.</text>
</comment>
<evidence type="ECO:0000256" key="8">
    <source>
        <dbReference type="SAM" id="Coils"/>
    </source>
</evidence>
<dbReference type="Proteomes" id="UP001498771">
    <property type="component" value="Unassembled WGS sequence"/>
</dbReference>
<dbReference type="RefSeq" id="XP_064766806.1">
    <property type="nucleotide sequence ID" value="XM_064913216.1"/>
</dbReference>
<feature type="region of interest" description="Disordered" evidence="9">
    <location>
        <begin position="146"/>
        <end position="245"/>
    </location>
</feature>
<evidence type="ECO:0000256" key="7">
    <source>
        <dbReference type="PROSITE-ProRule" id="PRU00644"/>
    </source>
</evidence>
<feature type="domain" description="UEV" evidence="11">
    <location>
        <begin position="8"/>
        <end position="151"/>
    </location>
</feature>
<evidence type="ECO:0000256" key="1">
    <source>
        <dbReference type="ARBA" id="ARBA00004177"/>
    </source>
</evidence>
<feature type="compositionally biased region" description="Pro residues" evidence="9">
    <location>
        <begin position="157"/>
        <end position="166"/>
    </location>
</feature>
<dbReference type="InterPro" id="IPR008883">
    <property type="entry name" value="UEV_N"/>
</dbReference>
<reference evidence="12 13" key="1">
    <citation type="submission" date="2024-03" db="EMBL/GenBank/DDBJ databases">
        <title>Genome-scale model development and genomic sequencing of the oleaginous clade Lipomyces.</title>
        <authorList>
            <consortium name="Lawrence Berkeley National Laboratory"/>
            <person name="Czajka J.J."/>
            <person name="Han Y."/>
            <person name="Kim J."/>
            <person name="Mondo S.J."/>
            <person name="Hofstad B.A."/>
            <person name="Robles A."/>
            <person name="Haridas S."/>
            <person name="Riley R."/>
            <person name="LaButti K."/>
            <person name="Pangilinan J."/>
            <person name="Andreopoulos W."/>
            <person name="Lipzen A."/>
            <person name="Yan J."/>
            <person name="Wang M."/>
            <person name="Ng V."/>
            <person name="Grigoriev I.V."/>
            <person name="Spatafora J.W."/>
            <person name="Magnuson J.K."/>
            <person name="Baker S.E."/>
            <person name="Pomraning K.R."/>
        </authorList>
    </citation>
    <scope>NUCLEOTIDE SEQUENCE [LARGE SCALE GENOMIC DNA]</scope>
    <source>
        <strain evidence="12 13">Phaff 52-87</strain>
    </source>
</reference>
<dbReference type="SUPFAM" id="SSF140111">
    <property type="entry name" value="Endosomal sorting complex assembly domain"/>
    <property type="match status" value="1"/>
</dbReference>
<dbReference type="PROSITE" id="PS51312">
    <property type="entry name" value="SB"/>
    <property type="match status" value="1"/>
</dbReference>
<dbReference type="Pfam" id="PF05743">
    <property type="entry name" value="UEV"/>
    <property type="match status" value="1"/>
</dbReference>
<evidence type="ECO:0000256" key="5">
    <source>
        <dbReference type="ARBA" id="ARBA00022927"/>
    </source>
</evidence>
<evidence type="ECO:0000256" key="3">
    <source>
        <dbReference type="ARBA" id="ARBA00022448"/>
    </source>
</evidence>
<evidence type="ECO:0000259" key="11">
    <source>
        <dbReference type="PROSITE" id="PS51322"/>
    </source>
</evidence>
<comment type="caution">
    <text evidence="12">The sequence shown here is derived from an EMBL/GenBank/DDBJ whole genome shotgun (WGS) entry which is preliminary data.</text>
</comment>
<dbReference type="InterPro" id="IPR052070">
    <property type="entry name" value="ESCRT-I_UEV_domain"/>
</dbReference>
<organism evidence="12 13">
    <name type="scientific">Myxozyma melibiosi</name>
    <dbReference type="NCBI Taxonomy" id="54550"/>
    <lineage>
        <taxon>Eukaryota</taxon>
        <taxon>Fungi</taxon>
        <taxon>Dikarya</taxon>
        <taxon>Ascomycota</taxon>
        <taxon>Saccharomycotina</taxon>
        <taxon>Lipomycetes</taxon>
        <taxon>Lipomycetales</taxon>
        <taxon>Lipomycetaceae</taxon>
        <taxon>Myxozyma</taxon>
    </lineage>
</organism>
<dbReference type="CDD" id="cd11685">
    <property type="entry name" value="UEV_TSG101-like"/>
    <property type="match status" value="1"/>
</dbReference>
<evidence type="ECO:0000313" key="12">
    <source>
        <dbReference type="EMBL" id="KAK7203773.1"/>
    </source>
</evidence>
<evidence type="ECO:0000256" key="9">
    <source>
        <dbReference type="SAM" id="MobiDB-lite"/>
    </source>
</evidence>
<dbReference type="PROSITE" id="PS51322">
    <property type="entry name" value="UEV"/>
    <property type="match status" value="1"/>
</dbReference>
<keyword evidence="4" id="KW-0967">Endosome</keyword>
<dbReference type="InterPro" id="IPR037202">
    <property type="entry name" value="ESCRT_assembly_dom"/>
</dbReference>
<accession>A0ABR1F3R7</accession>
<evidence type="ECO:0000256" key="4">
    <source>
        <dbReference type="ARBA" id="ARBA00022753"/>
    </source>
</evidence>
<sequence length="453" mass="50821">MARQLPPQTLEWLHRVLLLEYQDINRTYSDAVQLLQSQPSLSPRTSVHTYETGKSELLLNFHGTLPCFFHSATYNIPVSIWVPHEYPHAAPFAFVTPTQTMAIRAGNHVDTNGRVYHPFISYWNPQTANLVAFCAVLSDVFGKEPPVYGKPQQQQLPPQPSMPPSLPQYQQQQFSAPPPQQMPENLLSFASSTPQPYQQRPPTFPPEPQPQPQQQQQYYQPQYQQPQQQQQQQQQQPQPPVYSQTQPSALADLASVPYTRDIIDESPPAPSTPAPVQSAHPPLPPHPEQTRLLTQIADALQRKADAAAPQMKKQTDQLKGTLDMLSRAETNLAREASELERIAEGCERNLKILSDRIGQAEARTAEAKKDGAQANLDVNSIVCAEAVVFNQIYELAADDLAIGDTIYVLGKALDRERIGLDEFLKHARTLAREQFLKRALVRKIAEDTGMARV</sequence>
<dbReference type="PANTHER" id="PTHR23306:SF3">
    <property type="entry name" value="TUMOR SUPPRESSOR PROTEIN 101"/>
    <property type="match status" value="1"/>
</dbReference>
<feature type="compositionally biased region" description="Low complexity" evidence="9">
    <location>
        <begin position="212"/>
        <end position="245"/>
    </location>
</feature>
<dbReference type="PANTHER" id="PTHR23306">
    <property type="entry name" value="TUMOR SUSCEPTIBILITY GENE 101 PROTEIN-RELATED"/>
    <property type="match status" value="1"/>
</dbReference>
<evidence type="ECO:0000313" key="13">
    <source>
        <dbReference type="Proteomes" id="UP001498771"/>
    </source>
</evidence>
<name>A0ABR1F3R7_9ASCO</name>
<proteinExistence type="inferred from homology"/>
<dbReference type="EMBL" id="JBBJBU010000010">
    <property type="protein sequence ID" value="KAK7203773.1"/>
    <property type="molecule type" value="Genomic_DNA"/>
</dbReference>
<evidence type="ECO:0000256" key="6">
    <source>
        <dbReference type="ARBA" id="ARBA00023054"/>
    </source>
</evidence>
<dbReference type="Gene3D" id="3.10.110.10">
    <property type="entry name" value="Ubiquitin Conjugating Enzyme"/>
    <property type="match status" value="1"/>
</dbReference>
<keyword evidence="6 8" id="KW-0175">Coiled coil</keyword>
<dbReference type="InterPro" id="IPR017916">
    <property type="entry name" value="SB_dom"/>
</dbReference>
<protein>
    <submittedName>
        <fullName evidence="12">UEV domain-containing protein</fullName>
    </submittedName>
</protein>
<dbReference type="InterPro" id="IPR016135">
    <property type="entry name" value="UBQ-conjugating_enzyme/RWD"/>
</dbReference>
<feature type="compositionally biased region" description="Pro residues" evidence="9">
    <location>
        <begin position="202"/>
        <end position="211"/>
    </location>
</feature>
<evidence type="ECO:0000259" key="10">
    <source>
        <dbReference type="PROSITE" id="PS51312"/>
    </source>
</evidence>
<evidence type="ECO:0000256" key="2">
    <source>
        <dbReference type="ARBA" id="ARBA00009594"/>
    </source>
</evidence>
<dbReference type="Gene3D" id="6.10.140.820">
    <property type="match status" value="1"/>
</dbReference>